<evidence type="ECO:0000313" key="1">
    <source>
        <dbReference type="EMBL" id="MBC8557035.1"/>
    </source>
</evidence>
<accession>A0ABR7MTA3</accession>
<protein>
    <recommendedName>
        <fullName evidence="3">Class I SAM-dependent methyltransferase</fullName>
    </recommendedName>
</protein>
<dbReference type="SUPFAM" id="SSF53335">
    <property type="entry name" value="S-adenosyl-L-methionine-dependent methyltransferases"/>
    <property type="match status" value="1"/>
</dbReference>
<dbReference type="Proteomes" id="UP000637513">
    <property type="component" value="Unassembled WGS sequence"/>
</dbReference>
<evidence type="ECO:0008006" key="3">
    <source>
        <dbReference type="Google" id="ProtNLM"/>
    </source>
</evidence>
<dbReference type="InterPro" id="IPR029063">
    <property type="entry name" value="SAM-dependent_MTases_sf"/>
</dbReference>
<proteinExistence type="predicted"/>
<evidence type="ECO:0000313" key="2">
    <source>
        <dbReference type="Proteomes" id="UP000637513"/>
    </source>
</evidence>
<name>A0ABR7MTA3_9FIRM</name>
<organism evidence="1 2">
    <name type="scientific">Jutongia hominis</name>
    <dbReference type="NCBI Taxonomy" id="2763664"/>
    <lineage>
        <taxon>Bacteria</taxon>
        <taxon>Bacillati</taxon>
        <taxon>Bacillota</taxon>
        <taxon>Clostridia</taxon>
        <taxon>Lachnospirales</taxon>
        <taxon>Lachnospiraceae</taxon>
        <taxon>Jutongia</taxon>
    </lineage>
</organism>
<dbReference type="EMBL" id="JACRSW010000016">
    <property type="protein sequence ID" value="MBC8557035.1"/>
    <property type="molecule type" value="Genomic_DNA"/>
</dbReference>
<gene>
    <name evidence="1" type="ORF">H8700_04855</name>
</gene>
<comment type="caution">
    <text evidence="1">The sequence shown here is derived from an EMBL/GenBank/DDBJ whole genome shotgun (WGS) entry which is preliminary data.</text>
</comment>
<reference evidence="1 2" key="1">
    <citation type="submission" date="2020-08" db="EMBL/GenBank/DDBJ databases">
        <title>Genome public.</title>
        <authorList>
            <person name="Liu C."/>
            <person name="Sun Q."/>
        </authorList>
    </citation>
    <scope>NUCLEOTIDE SEQUENCE [LARGE SCALE GENOMIC DNA]</scope>
    <source>
        <strain evidence="1 2">BX3</strain>
    </source>
</reference>
<keyword evidence="2" id="KW-1185">Reference proteome</keyword>
<sequence>MHDITDLPAWERLFKKIVWKQLGDMEGKKILDFGSGEGIMANHFAEKMMLLL</sequence>
<dbReference type="RefSeq" id="WP_249303917.1">
    <property type="nucleotide sequence ID" value="NZ_JACRSW010000016.1"/>
</dbReference>